<dbReference type="SUPFAM" id="SSF53850">
    <property type="entry name" value="Periplasmic binding protein-like II"/>
    <property type="match status" value="1"/>
</dbReference>
<name>A0A3B0WI31_9ZZZZ</name>
<proteinExistence type="predicted"/>
<reference evidence="1" key="1">
    <citation type="submission" date="2018-06" db="EMBL/GenBank/DDBJ databases">
        <authorList>
            <person name="Zhirakovskaya E."/>
        </authorList>
    </citation>
    <scope>NUCLEOTIDE SEQUENCE</scope>
</reference>
<dbReference type="EMBL" id="UOFF01000096">
    <property type="protein sequence ID" value="VAW55495.1"/>
    <property type="molecule type" value="Genomic_DNA"/>
</dbReference>
<dbReference type="Pfam" id="PF12974">
    <property type="entry name" value="Phosphonate-bd"/>
    <property type="match status" value="1"/>
</dbReference>
<organism evidence="1">
    <name type="scientific">hydrothermal vent metagenome</name>
    <dbReference type="NCBI Taxonomy" id="652676"/>
    <lineage>
        <taxon>unclassified sequences</taxon>
        <taxon>metagenomes</taxon>
        <taxon>ecological metagenomes</taxon>
    </lineage>
</organism>
<dbReference type="PANTHER" id="PTHR35841">
    <property type="entry name" value="PHOSPHONATES-BINDING PERIPLASMIC PROTEIN"/>
    <property type="match status" value="1"/>
</dbReference>
<dbReference type="Gene3D" id="3.40.190.10">
    <property type="entry name" value="Periplasmic binding protein-like II"/>
    <property type="match status" value="2"/>
</dbReference>
<protein>
    <submittedName>
        <fullName evidence="1">Phosphonate ABC transporter phosphate-binding periplasmic component (TC 3.A.1.9.1)</fullName>
    </submittedName>
</protein>
<gene>
    <name evidence="1" type="ORF">MNBD_GAMMA07-2088</name>
</gene>
<accession>A0A3B0WI31</accession>
<evidence type="ECO:0000313" key="1">
    <source>
        <dbReference type="EMBL" id="VAW55495.1"/>
    </source>
</evidence>
<dbReference type="PANTHER" id="PTHR35841:SF1">
    <property type="entry name" value="PHOSPHONATES-BINDING PERIPLASMIC PROTEIN"/>
    <property type="match status" value="1"/>
</dbReference>
<dbReference type="AlphaFoldDB" id="A0A3B0WI31"/>
<sequence>MRHISNTYLLSMFVCLGLSQTLQAEERELKFGSVAMDIPSVMYKRLTPLTQYLSNALGRPISLQLAKDMSSAIKDVSDSSVDLAYLTPVAYIKSHKLGNTQIISKVKTNNKVSFNLVIAVKESSPIKSVDDLIGKKFGFGDRAALLQRAVVVGAGMPLEKLGSYEFLSHYDNIVRAILYGDVDAGILKETMADKWKGRGIRILYSSPDLPPYNIAASSRLKKVDIKKLKKAFLDLDINNPEHRKVIKALSKKYDGFADANDADYDVVRKLISPFN</sequence>